<evidence type="ECO:0000313" key="2">
    <source>
        <dbReference type="Proteomes" id="UP000663842"/>
    </source>
</evidence>
<comment type="caution">
    <text evidence="1">The sequence shown here is derived from an EMBL/GenBank/DDBJ whole genome shotgun (WGS) entry which is preliminary data.</text>
</comment>
<protein>
    <submittedName>
        <fullName evidence="1">Uncharacterized protein</fullName>
    </submittedName>
</protein>
<sequence length="36" mass="4185">MMAPDWLNFGLMKSDWLGSIPWGHLIGMRFLSNMCK</sequence>
<feature type="non-terminal residue" evidence="1">
    <location>
        <position position="36"/>
    </location>
</feature>
<accession>A0A820KT26</accession>
<organism evidence="1 2">
    <name type="scientific">Rotaria magnacalcarata</name>
    <dbReference type="NCBI Taxonomy" id="392030"/>
    <lineage>
        <taxon>Eukaryota</taxon>
        <taxon>Metazoa</taxon>
        <taxon>Spiralia</taxon>
        <taxon>Gnathifera</taxon>
        <taxon>Rotifera</taxon>
        <taxon>Eurotatoria</taxon>
        <taxon>Bdelloidea</taxon>
        <taxon>Philodinida</taxon>
        <taxon>Philodinidae</taxon>
        <taxon>Rotaria</taxon>
    </lineage>
</organism>
<name>A0A820KT26_9BILA</name>
<dbReference type="Proteomes" id="UP000663842">
    <property type="component" value="Unassembled WGS sequence"/>
</dbReference>
<dbReference type="EMBL" id="CAJOBF010015082">
    <property type="protein sequence ID" value="CAF4345075.1"/>
    <property type="molecule type" value="Genomic_DNA"/>
</dbReference>
<dbReference type="AlphaFoldDB" id="A0A820KT26"/>
<proteinExistence type="predicted"/>
<reference evidence="1" key="1">
    <citation type="submission" date="2021-02" db="EMBL/GenBank/DDBJ databases">
        <authorList>
            <person name="Nowell W R."/>
        </authorList>
    </citation>
    <scope>NUCLEOTIDE SEQUENCE</scope>
</reference>
<evidence type="ECO:0000313" key="1">
    <source>
        <dbReference type="EMBL" id="CAF4345075.1"/>
    </source>
</evidence>
<gene>
    <name evidence="1" type="ORF">UXM345_LOCUS35720</name>
</gene>